<sequence>MTDTKVTAADSRMSDLPAERMFKRRAFYRLIDRLYRAPSLPEVYEATLDAITELLGCGKASILRFDKSGVMRFVAWRELSDGYRQAVDGHSPWRMGEPDPDPIFVADIAKAGEARNLMPVLRQEGIQALAFIPVTLNRATVGKLMFYHAAPHDFDEEEREVALILARQLSFSIERLAADMAAGRLMALIESSDDAIISKNLDGVIQSWNRGAERLFGYSAEETVGRPVTLLIPTDRLEEETSILSRIRKGERVDHYETVRRRKDGTLVHVSLTVSPIIDARGNILGASKIARDITERQRALERQQLLLREMNHRVKNLFAVTSSIINLNSRSATSAADLATAVTNRLNALSRAHSLTMVVNEAAENANDMGVTLHGLAEAILSPYEGRSRINVAGDDLTITGKSITPVALLLHEFATNAAKYGSLSNETGRVDIVFALDGEKVEILWRETGGPPPPADSETGFGSRLVEASALQLGGRVERQWSADGLIIRLEISRPLLEASADAAKS</sequence>
<dbReference type="EMBL" id="JAENHL010000007">
    <property type="protein sequence ID" value="MBK1867991.1"/>
    <property type="molecule type" value="Genomic_DNA"/>
</dbReference>
<keyword evidence="2" id="KW-1185">Reference proteome</keyword>
<name>A0ACC5R5Q9_9HYPH</name>
<evidence type="ECO:0000313" key="1">
    <source>
        <dbReference type="EMBL" id="MBK1867991.1"/>
    </source>
</evidence>
<gene>
    <name evidence="1" type="ORF">JHL16_16660</name>
</gene>
<dbReference type="Proteomes" id="UP000616151">
    <property type="component" value="Unassembled WGS sequence"/>
</dbReference>
<proteinExistence type="predicted"/>
<organism evidence="1 2">
    <name type="scientific">Taklimakanibacter albus</name>
    <dbReference type="NCBI Taxonomy" id="2800327"/>
    <lineage>
        <taxon>Bacteria</taxon>
        <taxon>Pseudomonadati</taxon>
        <taxon>Pseudomonadota</taxon>
        <taxon>Alphaproteobacteria</taxon>
        <taxon>Hyphomicrobiales</taxon>
        <taxon>Aestuariivirgaceae</taxon>
        <taxon>Taklimakanibacter</taxon>
    </lineage>
</organism>
<comment type="caution">
    <text evidence="1">The sequence shown here is derived from an EMBL/GenBank/DDBJ whole genome shotgun (WGS) entry which is preliminary data.</text>
</comment>
<protein>
    <submittedName>
        <fullName evidence="1">PAS domain S-box protein</fullName>
    </submittedName>
</protein>
<reference evidence="1" key="1">
    <citation type="submission" date="2021-01" db="EMBL/GenBank/DDBJ databases">
        <authorList>
            <person name="Sun Q."/>
        </authorList>
    </citation>
    <scope>NUCLEOTIDE SEQUENCE</scope>
    <source>
        <strain evidence="1">YIM B02566</strain>
    </source>
</reference>
<evidence type="ECO:0000313" key="2">
    <source>
        <dbReference type="Proteomes" id="UP000616151"/>
    </source>
</evidence>
<accession>A0ACC5R5Q9</accession>